<keyword evidence="3" id="KW-1185">Reference proteome</keyword>
<proteinExistence type="predicted"/>
<gene>
    <name evidence="2" type="ORF">BO87DRAFT_450135</name>
</gene>
<protein>
    <recommendedName>
        <fullName evidence="1">BTB domain-containing protein</fullName>
    </recommendedName>
</protein>
<evidence type="ECO:0000313" key="2">
    <source>
        <dbReference type="EMBL" id="PYH28827.1"/>
    </source>
</evidence>
<name>A0A318Y5R9_ASPNB</name>
<dbReference type="Proteomes" id="UP000247647">
    <property type="component" value="Unassembled WGS sequence"/>
</dbReference>
<reference evidence="2" key="1">
    <citation type="submission" date="2016-12" db="EMBL/GenBank/DDBJ databases">
        <title>The genomes of Aspergillus section Nigri reveals drivers in fungal speciation.</title>
        <authorList>
            <consortium name="DOE Joint Genome Institute"/>
            <person name="Vesth T.C."/>
            <person name="Nybo J."/>
            <person name="Theobald S."/>
            <person name="Brandl J."/>
            <person name="Frisvad J.C."/>
            <person name="Nielsen K.F."/>
            <person name="Lyhne E.K."/>
            <person name="Kogle M.E."/>
            <person name="Kuo A."/>
            <person name="Riley R."/>
            <person name="Clum A."/>
            <person name="Nolan M."/>
            <person name="Lipzen A."/>
            <person name="Salamov A."/>
            <person name="Henrissat B."/>
            <person name="Wiebenga A."/>
            <person name="De Vries R.P."/>
            <person name="Grigoriev I.V."/>
            <person name="Mortensen U.H."/>
            <person name="Andersen M.R."/>
            <person name="Baker S.E."/>
        </authorList>
    </citation>
    <scope>NUCLEOTIDE SEQUENCE [LARGE SCALE GENOMIC DNA]</scope>
    <source>
        <strain evidence="2">CBS 115656</strain>
    </source>
</reference>
<evidence type="ECO:0000313" key="3">
    <source>
        <dbReference type="Proteomes" id="UP000247647"/>
    </source>
</evidence>
<dbReference type="GeneID" id="37130853"/>
<dbReference type="OrthoDB" id="5275938at2759"/>
<dbReference type="EMBL" id="KZ821503">
    <property type="protein sequence ID" value="PYH28827.1"/>
    <property type="molecule type" value="Genomic_DNA"/>
</dbReference>
<accession>A0A318Y5R9</accession>
<evidence type="ECO:0000259" key="1">
    <source>
        <dbReference type="PROSITE" id="PS50097"/>
    </source>
</evidence>
<dbReference type="Gene3D" id="3.30.710.10">
    <property type="entry name" value="Potassium Channel Kv1.1, Chain A"/>
    <property type="match status" value="1"/>
</dbReference>
<dbReference type="PROSITE" id="PS50097">
    <property type="entry name" value="BTB"/>
    <property type="match status" value="1"/>
</dbReference>
<dbReference type="InterPro" id="IPR011333">
    <property type="entry name" value="SKP1/BTB/POZ_sf"/>
</dbReference>
<organism evidence="2 3">
    <name type="scientific">Aspergillus neoniger (strain CBS 115656)</name>
    <dbReference type="NCBI Taxonomy" id="1448310"/>
    <lineage>
        <taxon>Eukaryota</taxon>
        <taxon>Fungi</taxon>
        <taxon>Dikarya</taxon>
        <taxon>Ascomycota</taxon>
        <taxon>Pezizomycotina</taxon>
        <taxon>Eurotiomycetes</taxon>
        <taxon>Eurotiomycetidae</taxon>
        <taxon>Eurotiales</taxon>
        <taxon>Aspergillaceae</taxon>
        <taxon>Aspergillus</taxon>
        <taxon>Aspergillus subgen. Circumdati</taxon>
    </lineage>
</organism>
<feature type="domain" description="BTB" evidence="1">
    <location>
        <begin position="24"/>
        <end position="103"/>
    </location>
</feature>
<dbReference type="RefSeq" id="XP_025474305.1">
    <property type="nucleotide sequence ID" value="XM_025628397.1"/>
</dbReference>
<dbReference type="InterPro" id="IPR000210">
    <property type="entry name" value="BTB/POZ_dom"/>
</dbReference>
<dbReference type="SUPFAM" id="SSF54695">
    <property type="entry name" value="POZ domain"/>
    <property type="match status" value="1"/>
</dbReference>
<dbReference type="AlphaFoldDB" id="A0A318Y5R9"/>
<sequence length="122" mass="13458">MTEKICGHGKPAEQQDLESLDPGGDLILSIEGQTTRRFLVSSKVLTLASPVFANLLGPNFREGRQVTESHCPTICLHDDDPVCMKTVLEILHYQGDGEDQMNAERLAFIAVHCDKYICTTAL</sequence>